<evidence type="ECO:0000313" key="1">
    <source>
        <dbReference type="EMBL" id="MBX47905.1"/>
    </source>
</evidence>
<proteinExistence type="predicted"/>
<name>A0A2P2NZJ4_RHIMU</name>
<accession>A0A2P2NZJ4</accession>
<dbReference type="EMBL" id="GGEC01067421">
    <property type="protein sequence ID" value="MBX47905.1"/>
    <property type="molecule type" value="Transcribed_RNA"/>
</dbReference>
<sequence length="55" mass="6435">MLAYISYAHESRQSVHFMDVRISLTFTQLDITEPLQICNQKGLYHVSFHSVKTHL</sequence>
<reference evidence="1" key="1">
    <citation type="submission" date="2018-02" db="EMBL/GenBank/DDBJ databases">
        <title>Rhizophora mucronata_Transcriptome.</title>
        <authorList>
            <person name="Meera S.P."/>
            <person name="Sreeshan A."/>
            <person name="Augustine A."/>
        </authorList>
    </citation>
    <scope>NUCLEOTIDE SEQUENCE</scope>
    <source>
        <tissue evidence="1">Leaf</tissue>
    </source>
</reference>
<protein>
    <submittedName>
        <fullName evidence="1">Uncharacterized protein</fullName>
    </submittedName>
</protein>
<dbReference type="AlphaFoldDB" id="A0A2P2NZJ4"/>
<organism evidence="1">
    <name type="scientific">Rhizophora mucronata</name>
    <name type="common">Asiatic mangrove</name>
    <dbReference type="NCBI Taxonomy" id="61149"/>
    <lineage>
        <taxon>Eukaryota</taxon>
        <taxon>Viridiplantae</taxon>
        <taxon>Streptophyta</taxon>
        <taxon>Embryophyta</taxon>
        <taxon>Tracheophyta</taxon>
        <taxon>Spermatophyta</taxon>
        <taxon>Magnoliopsida</taxon>
        <taxon>eudicotyledons</taxon>
        <taxon>Gunneridae</taxon>
        <taxon>Pentapetalae</taxon>
        <taxon>rosids</taxon>
        <taxon>fabids</taxon>
        <taxon>Malpighiales</taxon>
        <taxon>Rhizophoraceae</taxon>
        <taxon>Rhizophora</taxon>
    </lineage>
</organism>